<feature type="compositionally biased region" description="Basic and acidic residues" evidence="1">
    <location>
        <begin position="38"/>
        <end position="61"/>
    </location>
</feature>
<feature type="region of interest" description="Disordered" evidence="1">
    <location>
        <begin position="1"/>
        <end position="82"/>
    </location>
</feature>
<organism evidence="2 3">
    <name type="scientific">Austropuccinia psidii MF-1</name>
    <dbReference type="NCBI Taxonomy" id="1389203"/>
    <lineage>
        <taxon>Eukaryota</taxon>
        <taxon>Fungi</taxon>
        <taxon>Dikarya</taxon>
        <taxon>Basidiomycota</taxon>
        <taxon>Pucciniomycotina</taxon>
        <taxon>Pucciniomycetes</taxon>
        <taxon>Pucciniales</taxon>
        <taxon>Sphaerophragmiaceae</taxon>
        <taxon>Austropuccinia</taxon>
    </lineage>
</organism>
<name>A0A9Q3PIX6_9BASI</name>
<comment type="caution">
    <text evidence="2">The sequence shown here is derived from an EMBL/GenBank/DDBJ whole genome shotgun (WGS) entry which is preliminary data.</text>
</comment>
<evidence type="ECO:0000256" key="1">
    <source>
        <dbReference type="SAM" id="MobiDB-lite"/>
    </source>
</evidence>
<evidence type="ECO:0000313" key="3">
    <source>
        <dbReference type="Proteomes" id="UP000765509"/>
    </source>
</evidence>
<evidence type="ECO:0000313" key="2">
    <source>
        <dbReference type="EMBL" id="MBW0562011.1"/>
    </source>
</evidence>
<gene>
    <name evidence="2" type="ORF">O181_101726</name>
</gene>
<dbReference type="Proteomes" id="UP000765509">
    <property type="component" value="Unassembled WGS sequence"/>
</dbReference>
<feature type="compositionally biased region" description="Polar residues" evidence="1">
    <location>
        <begin position="9"/>
        <end position="18"/>
    </location>
</feature>
<proteinExistence type="predicted"/>
<reference evidence="2" key="1">
    <citation type="submission" date="2021-03" db="EMBL/GenBank/DDBJ databases">
        <title>Draft genome sequence of rust myrtle Austropuccinia psidii MF-1, a brazilian biotype.</title>
        <authorList>
            <person name="Quecine M.C."/>
            <person name="Pachon D.M.R."/>
            <person name="Bonatelli M.L."/>
            <person name="Correr F.H."/>
            <person name="Franceschini L.M."/>
            <person name="Leite T.F."/>
            <person name="Margarido G.R.A."/>
            <person name="Almeida C.A."/>
            <person name="Ferrarezi J.A."/>
            <person name="Labate C.A."/>
        </authorList>
    </citation>
    <scope>NUCLEOTIDE SEQUENCE</scope>
    <source>
        <strain evidence="2">MF-1</strain>
    </source>
</reference>
<dbReference type="AlphaFoldDB" id="A0A9Q3PIX6"/>
<keyword evidence="3" id="KW-1185">Reference proteome</keyword>
<dbReference type="EMBL" id="AVOT02071852">
    <property type="protein sequence ID" value="MBW0562011.1"/>
    <property type="molecule type" value="Genomic_DNA"/>
</dbReference>
<protein>
    <submittedName>
        <fullName evidence="2">Uncharacterized protein</fullName>
    </submittedName>
</protein>
<accession>A0A9Q3PIX6</accession>
<sequence length="82" mass="9154">MPVQHSPPARQTRSQAVLTPTPRAPLDSTPAVPPLRTPLDRGHHMEGATPSRKEEGQEVKTSKIPNWHQEPPLPIIIEEEEE</sequence>